<dbReference type="InterPro" id="IPR013113">
    <property type="entry name" value="SIP_FAD-bd"/>
</dbReference>
<dbReference type="EMBL" id="FOZW01000006">
    <property type="protein sequence ID" value="SFS87854.1"/>
    <property type="molecule type" value="Genomic_DNA"/>
</dbReference>
<name>A0A1I6TF79_9RHOB</name>
<feature type="domain" description="FAD-binding FR-type" evidence="2">
    <location>
        <begin position="107"/>
        <end position="229"/>
    </location>
</feature>
<dbReference type="CDD" id="cd06193">
    <property type="entry name" value="siderophore_interacting"/>
    <property type="match status" value="1"/>
</dbReference>
<dbReference type="GO" id="GO:0016491">
    <property type="term" value="F:oxidoreductase activity"/>
    <property type="evidence" value="ECO:0007669"/>
    <property type="project" value="InterPro"/>
</dbReference>
<dbReference type="Pfam" id="PF08021">
    <property type="entry name" value="FAD_binding_9"/>
    <property type="match status" value="1"/>
</dbReference>
<dbReference type="Proteomes" id="UP000199392">
    <property type="component" value="Unassembled WGS sequence"/>
</dbReference>
<proteinExistence type="inferred from homology"/>
<evidence type="ECO:0000256" key="1">
    <source>
        <dbReference type="ARBA" id="ARBA00035644"/>
    </source>
</evidence>
<evidence type="ECO:0000313" key="4">
    <source>
        <dbReference type="Proteomes" id="UP000199392"/>
    </source>
</evidence>
<dbReference type="Pfam" id="PF04954">
    <property type="entry name" value="SIP"/>
    <property type="match status" value="1"/>
</dbReference>
<dbReference type="Gene3D" id="3.40.50.80">
    <property type="entry name" value="Nucleotide-binding domain of ferredoxin-NADP reductase (FNR) module"/>
    <property type="match status" value="1"/>
</dbReference>
<accession>A0A1I6TF79</accession>
<dbReference type="InterPro" id="IPR039261">
    <property type="entry name" value="FNR_nucleotide-bd"/>
</dbReference>
<dbReference type="SUPFAM" id="SSF63380">
    <property type="entry name" value="Riboflavin synthase domain-like"/>
    <property type="match status" value="1"/>
</dbReference>
<dbReference type="OrthoDB" id="9814826at2"/>
<dbReference type="RefSeq" id="WP_092425412.1">
    <property type="nucleotide sequence ID" value="NZ_FNCL01000006.1"/>
</dbReference>
<keyword evidence="4" id="KW-1185">Reference proteome</keyword>
<dbReference type="InterPro" id="IPR017927">
    <property type="entry name" value="FAD-bd_FR_type"/>
</dbReference>
<dbReference type="Gene3D" id="2.40.30.10">
    <property type="entry name" value="Translation factors"/>
    <property type="match status" value="1"/>
</dbReference>
<sequence>MSLPPRPTSTSRFDGAVPEGFIAHLRAHLEEYGLPLEQRGRRLKVRYTGAEVALNIDRRGFDVEIAAESEVPLHQCRESVIYLLDHVLPEAGARMAWSGIEAARTPPNFHFATVLGTRRITPNFLRVEMACDGIAALQTGGMHFSLLLPPEGETRRWPELTEKGRTIWPDGACALHRAAYTFVWLDAGTGRFAFDIYEHEGGRTTDWARRAAPGETVGVMGPGGGDFPEAGHILLAGDETALPAIRRILEHSPQDRRGTVLVETASAQDRPEMTVPAGMILRWITRGERGGLAAALTDVARIEDGQYVWVAAEKAVVRAAKAHFKDLGLARDRGYFGAYWIAG</sequence>
<evidence type="ECO:0000259" key="2">
    <source>
        <dbReference type="PROSITE" id="PS51384"/>
    </source>
</evidence>
<evidence type="ECO:0000313" key="3">
    <source>
        <dbReference type="EMBL" id="SFS87854.1"/>
    </source>
</evidence>
<dbReference type="PROSITE" id="PS51384">
    <property type="entry name" value="FAD_FR"/>
    <property type="match status" value="1"/>
</dbReference>
<dbReference type="STRING" id="311180.SAMN04488050_10627"/>
<dbReference type="AlphaFoldDB" id="A0A1I6TF79"/>
<dbReference type="PANTHER" id="PTHR30157">
    <property type="entry name" value="FERRIC REDUCTASE, NADPH-DEPENDENT"/>
    <property type="match status" value="1"/>
</dbReference>
<dbReference type="InterPro" id="IPR017938">
    <property type="entry name" value="Riboflavin_synthase-like_b-brl"/>
</dbReference>
<protein>
    <submittedName>
        <fullName evidence="3">NADPH-dependent ferric siderophore reductase, contains FAD-binding and SIP domains</fullName>
    </submittedName>
</protein>
<comment type="similarity">
    <text evidence="1">Belongs to the SIP oxidoreductase family.</text>
</comment>
<reference evidence="4" key="1">
    <citation type="submission" date="2016-10" db="EMBL/GenBank/DDBJ databases">
        <authorList>
            <person name="Varghese N."/>
            <person name="Submissions S."/>
        </authorList>
    </citation>
    <scope>NUCLEOTIDE SEQUENCE [LARGE SCALE GENOMIC DNA]</scope>
    <source>
        <strain evidence="4">DSM 26894</strain>
    </source>
</reference>
<organism evidence="3 4">
    <name type="scientific">Alloyangia pacifica</name>
    <dbReference type="NCBI Taxonomy" id="311180"/>
    <lineage>
        <taxon>Bacteria</taxon>
        <taxon>Pseudomonadati</taxon>
        <taxon>Pseudomonadota</taxon>
        <taxon>Alphaproteobacteria</taxon>
        <taxon>Rhodobacterales</taxon>
        <taxon>Roseobacteraceae</taxon>
        <taxon>Alloyangia</taxon>
    </lineage>
</organism>
<dbReference type="PANTHER" id="PTHR30157:SF0">
    <property type="entry name" value="NADPH-DEPENDENT FERRIC-CHELATE REDUCTASE"/>
    <property type="match status" value="1"/>
</dbReference>
<dbReference type="InterPro" id="IPR007037">
    <property type="entry name" value="SIP_rossman_dom"/>
</dbReference>
<gene>
    <name evidence="3" type="ORF">SAMN04488050_10627</name>
</gene>
<dbReference type="InterPro" id="IPR039374">
    <property type="entry name" value="SIP_fam"/>
</dbReference>